<dbReference type="PANTHER" id="PTHR10285">
    <property type="entry name" value="URIDINE KINASE"/>
    <property type="match status" value="1"/>
</dbReference>
<dbReference type="GO" id="GO:0016787">
    <property type="term" value="F:hydrolase activity"/>
    <property type="evidence" value="ECO:0007669"/>
    <property type="project" value="UniProtKB-KW"/>
</dbReference>
<keyword evidence="2" id="KW-1185">Reference proteome</keyword>
<comment type="caution">
    <text evidence="1">The sequence shown here is derived from an EMBL/GenBank/DDBJ whole genome shotgun (WGS) entry which is preliminary data.</text>
</comment>
<reference evidence="1" key="2">
    <citation type="submission" date="2020-09" db="EMBL/GenBank/DDBJ databases">
        <authorList>
            <person name="Sun Q."/>
            <person name="Zhou Y."/>
        </authorList>
    </citation>
    <scope>NUCLEOTIDE SEQUENCE</scope>
    <source>
        <strain evidence="1">CGMCC 1.15493</strain>
    </source>
</reference>
<dbReference type="AlphaFoldDB" id="A0A916YA90"/>
<sequence length="214" mass="22805">MTEAVDAETLVGRLLSAGASGRRLLVAIAGPPGVGKSTTTATLADRLNAETPGLCGVLAMDGYHFDDAVLHARGHRPRKGAPFTFDLGGLRAMIQRLKADDGTDIAVPVFDRTIEIARAGAAIIPAAARIVLVEGNYLLLDAPGWRELKSLFDVTVMLAADPAVLEARLTERWQGFGLVGEDMRQKMEGNDLPNLHLVLGHSLAADFELRTDEG</sequence>
<proteinExistence type="predicted"/>
<name>A0A916YA90_9HYPH</name>
<evidence type="ECO:0000313" key="1">
    <source>
        <dbReference type="EMBL" id="GGD35966.1"/>
    </source>
</evidence>
<organism evidence="1 2">
    <name type="scientific">Aureimonas glaciei</name>
    <dbReference type="NCBI Taxonomy" id="1776957"/>
    <lineage>
        <taxon>Bacteria</taxon>
        <taxon>Pseudomonadati</taxon>
        <taxon>Pseudomonadota</taxon>
        <taxon>Alphaproteobacteria</taxon>
        <taxon>Hyphomicrobiales</taxon>
        <taxon>Aurantimonadaceae</taxon>
        <taxon>Aureimonas</taxon>
    </lineage>
</organism>
<dbReference type="InterPro" id="IPR027417">
    <property type="entry name" value="P-loop_NTPase"/>
</dbReference>
<protein>
    <submittedName>
        <fullName evidence="1">Nucleoside triphosphate hydrolase</fullName>
    </submittedName>
</protein>
<gene>
    <name evidence="1" type="ORF">GCM10011335_43680</name>
</gene>
<dbReference type="Gene3D" id="3.40.50.300">
    <property type="entry name" value="P-loop containing nucleotide triphosphate hydrolases"/>
    <property type="match status" value="1"/>
</dbReference>
<accession>A0A916YA90</accession>
<evidence type="ECO:0000313" key="2">
    <source>
        <dbReference type="Proteomes" id="UP000613160"/>
    </source>
</evidence>
<dbReference type="SUPFAM" id="SSF52540">
    <property type="entry name" value="P-loop containing nucleoside triphosphate hydrolases"/>
    <property type="match status" value="1"/>
</dbReference>
<keyword evidence="1" id="KW-0378">Hydrolase</keyword>
<reference evidence="1" key="1">
    <citation type="journal article" date="2014" name="Int. J. Syst. Evol. Microbiol.">
        <title>Complete genome sequence of Corynebacterium casei LMG S-19264T (=DSM 44701T), isolated from a smear-ripened cheese.</title>
        <authorList>
            <consortium name="US DOE Joint Genome Institute (JGI-PGF)"/>
            <person name="Walter F."/>
            <person name="Albersmeier A."/>
            <person name="Kalinowski J."/>
            <person name="Ruckert C."/>
        </authorList>
    </citation>
    <scope>NUCLEOTIDE SEQUENCE</scope>
    <source>
        <strain evidence="1">CGMCC 1.15493</strain>
    </source>
</reference>
<dbReference type="Proteomes" id="UP000613160">
    <property type="component" value="Unassembled WGS sequence"/>
</dbReference>
<dbReference type="EMBL" id="BMJJ01000013">
    <property type="protein sequence ID" value="GGD35966.1"/>
    <property type="molecule type" value="Genomic_DNA"/>
</dbReference>
<dbReference type="RefSeq" id="WP_244640425.1">
    <property type="nucleotide sequence ID" value="NZ_BMJJ01000013.1"/>
</dbReference>